<comment type="catalytic activity">
    <reaction evidence="6">
        <text>cytidine(1402) in 16S rRNA + S-adenosyl-L-methionine = 2'-O-methylcytidine(1402) in 16S rRNA + S-adenosyl-L-homocysteine + H(+)</text>
        <dbReference type="Rhea" id="RHEA:42924"/>
        <dbReference type="Rhea" id="RHEA-COMP:10285"/>
        <dbReference type="Rhea" id="RHEA-COMP:10286"/>
        <dbReference type="ChEBI" id="CHEBI:15378"/>
        <dbReference type="ChEBI" id="CHEBI:57856"/>
        <dbReference type="ChEBI" id="CHEBI:59789"/>
        <dbReference type="ChEBI" id="CHEBI:74495"/>
        <dbReference type="ChEBI" id="CHEBI:82748"/>
        <dbReference type="EC" id="2.1.1.198"/>
    </reaction>
</comment>
<accession>A0A0H3C5A7</accession>
<protein>
    <recommendedName>
        <fullName evidence="6">Ribosomal RNA small subunit methyltransferase I</fullName>
        <ecNumber evidence="6">2.1.1.198</ecNumber>
    </recommendedName>
    <alternativeName>
        <fullName evidence="6">16S rRNA 2'-O-ribose C1402 methyltransferase</fullName>
    </alternativeName>
    <alternativeName>
        <fullName evidence="6">rRNA (cytidine-2'-O-)-methyltransferase RsmI</fullName>
    </alternativeName>
</protein>
<dbReference type="RefSeq" id="YP_002515518.1">
    <property type="nucleotide sequence ID" value="NC_011916.1"/>
</dbReference>
<name>A0A0H3C5A7_CAUVN</name>
<dbReference type="EC" id="2.1.1.198" evidence="6"/>
<dbReference type="GeneID" id="7332397"/>
<dbReference type="InterPro" id="IPR014777">
    <property type="entry name" value="4pyrrole_Mease_sub1"/>
</dbReference>
<dbReference type="Proteomes" id="UP000001364">
    <property type="component" value="Chromosome"/>
</dbReference>
<dbReference type="InterPro" id="IPR053910">
    <property type="entry name" value="RsmI_HTH"/>
</dbReference>
<dbReference type="InterPro" id="IPR014776">
    <property type="entry name" value="4pyrrole_Mease_sub2"/>
</dbReference>
<evidence type="ECO:0000256" key="4">
    <source>
        <dbReference type="ARBA" id="ARBA00022679"/>
    </source>
</evidence>
<feature type="domain" description="RsmI HTH" evidence="8">
    <location>
        <begin position="243"/>
        <end position="287"/>
    </location>
</feature>
<sequence length="290" mass="30638">MSRLLPPPALSDAPFAPGLYLVATPIGNLRDITLRALDVLAGCDVLLAEDTRVTGKLLSAYGIRTRLERHDEHVAERSIPGILERLAAGERVALVSDAGTPMVSDPGYRLAREAIAAGHDVIPIPGASAALAALTLAGLPTERFLFAGFPPPKSAARRTFFEEFANTRATLIFYEGASRVADCLADMAAVFGADRPAAVCRELTKLYETCVRGPLSDLAADPRFDAPKGEIVILVGPGAEKVASADDAEAALREAMARLPLGEAASEVAKALGLSRKDLYRQALALKEQA</sequence>
<dbReference type="Gene3D" id="3.30.950.10">
    <property type="entry name" value="Methyltransferase, Cobalt-precorrin-4 Transmethylase, Domain 2"/>
    <property type="match status" value="1"/>
</dbReference>
<proteinExistence type="inferred from homology"/>
<organism evidence="9 10">
    <name type="scientific">Caulobacter vibrioides (strain NA1000 / CB15N)</name>
    <name type="common">Caulobacter crescentus</name>
    <dbReference type="NCBI Taxonomy" id="565050"/>
    <lineage>
        <taxon>Bacteria</taxon>
        <taxon>Pseudomonadati</taxon>
        <taxon>Pseudomonadota</taxon>
        <taxon>Alphaproteobacteria</taxon>
        <taxon>Caulobacterales</taxon>
        <taxon>Caulobacteraceae</taxon>
        <taxon>Caulobacter</taxon>
    </lineage>
</organism>
<dbReference type="SUPFAM" id="SSF53790">
    <property type="entry name" value="Tetrapyrrole methylase"/>
    <property type="match status" value="1"/>
</dbReference>
<evidence type="ECO:0000256" key="6">
    <source>
        <dbReference type="HAMAP-Rule" id="MF_01877"/>
    </source>
</evidence>
<evidence type="ECO:0000256" key="1">
    <source>
        <dbReference type="ARBA" id="ARBA00022490"/>
    </source>
</evidence>
<dbReference type="AlphaFoldDB" id="A0A0H3C5A7"/>
<dbReference type="OrthoDB" id="9809084at2"/>
<dbReference type="HAMAP" id="MF_01877">
    <property type="entry name" value="16SrRNA_methyltr_I"/>
    <property type="match status" value="1"/>
</dbReference>
<reference evidence="9 10" key="1">
    <citation type="journal article" date="2010" name="J. Bacteriol.">
        <title>The genetic basis of laboratory adaptation in Caulobacter crescentus.</title>
        <authorList>
            <person name="Marks M.E."/>
            <person name="Castro-Rojas C.M."/>
            <person name="Teiling C."/>
            <person name="Du L."/>
            <person name="Kapatral V."/>
            <person name="Walunas T.L."/>
            <person name="Crosson S."/>
        </authorList>
    </citation>
    <scope>NUCLEOTIDE SEQUENCE [LARGE SCALE GENOMIC DNA]</scope>
    <source>
        <strain evidence="10">NA1000 / CB15N</strain>
    </source>
</reference>
<dbReference type="FunFam" id="3.30.950.10:FF:000002">
    <property type="entry name" value="Ribosomal RNA small subunit methyltransferase I"/>
    <property type="match status" value="1"/>
</dbReference>
<keyword evidence="10" id="KW-1185">Reference proteome</keyword>
<dbReference type="CDD" id="cd11648">
    <property type="entry name" value="RsmI"/>
    <property type="match status" value="1"/>
</dbReference>
<dbReference type="PROSITE" id="PS01296">
    <property type="entry name" value="RSMI"/>
    <property type="match status" value="1"/>
</dbReference>
<comment type="function">
    <text evidence="6">Catalyzes the 2'-O-methylation of the ribose of cytidine 1402 (C1402) in 16S rRNA.</text>
</comment>
<dbReference type="PIRSF" id="PIRSF005917">
    <property type="entry name" value="MTase_YraL"/>
    <property type="match status" value="1"/>
</dbReference>
<dbReference type="InterPro" id="IPR008189">
    <property type="entry name" value="rRNA_ssu_MeTfrase_I"/>
</dbReference>
<dbReference type="EMBL" id="CP001340">
    <property type="protein sequence ID" value="ACL93610.1"/>
    <property type="molecule type" value="Genomic_DNA"/>
</dbReference>
<dbReference type="InterPro" id="IPR000878">
    <property type="entry name" value="4pyrrol_Mease"/>
</dbReference>
<dbReference type="GO" id="GO:0070677">
    <property type="term" value="F:rRNA (cytosine-2'-O-)-methyltransferase activity"/>
    <property type="evidence" value="ECO:0007669"/>
    <property type="project" value="UniProtKB-UniRule"/>
</dbReference>
<evidence type="ECO:0000256" key="2">
    <source>
        <dbReference type="ARBA" id="ARBA00022552"/>
    </source>
</evidence>
<dbReference type="PhylomeDB" id="A0A0H3C5A7"/>
<dbReference type="RefSeq" id="WP_010918033.1">
    <property type="nucleotide sequence ID" value="NC_011916.1"/>
</dbReference>
<keyword evidence="4 6" id="KW-0808">Transferase</keyword>
<dbReference type="PANTHER" id="PTHR46111:SF1">
    <property type="entry name" value="RIBOSOMAL RNA SMALL SUBUNIT METHYLTRANSFERASE I"/>
    <property type="match status" value="1"/>
</dbReference>
<comment type="subcellular location">
    <subcellularLocation>
        <location evidence="6">Cytoplasm</location>
    </subcellularLocation>
</comment>
<feature type="domain" description="Tetrapyrrole methylase" evidence="7">
    <location>
        <begin position="19"/>
        <end position="219"/>
    </location>
</feature>
<evidence type="ECO:0000259" key="7">
    <source>
        <dbReference type="Pfam" id="PF00590"/>
    </source>
</evidence>
<dbReference type="HOGENOM" id="CLU_044779_2_1_5"/>
<dbReference type="GO" id="GO:0005737">
    <property type="term" value="C:cytoplasm"/>
    <property type="evidence" value="ECO:0007669"/>
    <property type="project" value="UniProtKB-SubCell"/>
</dbReference>
<evidence type="ECO:0000256" key="3">
    <source>
        <dbReference type="ARBA" id="ARBA00022603"/>
    </source>
</evidence>
<keyword evidence="3 6" id="KW-0489">Methyltransferase</keyword>
<dbReference type="InterPro" id="IPR035996">
    <property type="entry name" value="4pyrrol_Methylase_sf"/>
</dbReference>
<evidence type="ECO:0000313" key="10">
    <source>
        <dbReference type="Proteomes" id="UP000001364"/>
    </source>
</evidence>
<evidence type="ECO:0000256" key="5">
    <source>
        <dbReference type="ARBA" id="ARBA00022691"/>
    </source>
</evidence>
<evidence type="ECO:0000313" key="9">
    <source>
        <dbReference type="EMBL" id="ACL93610.1"/>
    </source>
</evidence>
<evidence type="ECO:0000259" key="8">
    <source>
        <dbReference type="Pfam" id="PF23016"/>
    </source>
</evidence>
<dbReference type="PANTHER" id="PTHR46111">
    <property type="entry name" value="RIBOSOMAL RNA SMALL SUBUNIT METHYLTRANSFERASE I"/>
    <property type="match status" value="1"/>
</dbReference>
<dbReference type="Pfam" id="PF23016">
    <property type="entry name" value="RsmI_C"/>
    <property type="match status" value="1"/>
</dbReference>
<dbReference type="NCBIfam" id="TIGR00096">
    <property type="entry name" value="16S rRNA (cytidine(1402)-2'-O)-methyltransferase"/>
    <property type="match status" value="1"/>
</dbReference>
<comment type="similarity">
    <text evidence="6">Belongs to the methyltransferase superfamily. RsmI family.</text>
</comment>
<dbReference type="FunFam" id="3.40.1010.10:FF:000007">
    <property type="entry name" value="Ribosomal RNA small subunit methyltransferase I"/>
    <property type="match status" value="1"/>
</dbReference>
<keyword evidence="5 6" id="KW-0949">S-adenosyl-L-methionine</keyword>
<keyword evidence="2 6" id="KW-0698">rRNA processing</keyword>
<dbReference type="Gene3D" id="3.40.1010.10">
    <property type="entry name" value="Cobalt-precorrin-4 Transmethylase, Domain 1"/>
    <property type="match status" value="1"/>
</dbReference>
<dbReference type="Pfam" id="PF00590">
    <property type="entry name" value="TP_methylase"/>
    <property type="match status" value="1"/>
</dbReference>
<dbReference type="SMR" id="A0A0H3C5A7"/>
<gene>
    <name evidence="6" type="primary">rsmI</name>
    <name evidence="9" type="ordered locus">CCNA_00143</name>
</gene>
<dbReference type="KEGG" id="ccs:CCNA_00143"/>
<keyword evidence="1 6" id="KW-0963">Cytoplasm</keyword>
<dbReference type="PATRIC" id="fig|565050.3.peg.142"/>
<dbReference type="InterPro" id="IPR018063">
    <property type="entry name" value="SAM_MeTrfase_RsmI_CS"/>
</dbReference>